<keyword evidence="3" id="KW-0378">Hydrolase</keyword>
<sequence>MASHRRPKQPSRARVTVLTAAAATAVALSAQAAAHAAPAKPSKDEVKVQVDKLLEEQEQAAEKYNGAKERADQLRKQADQLQDQIARSQEQLSQVASGLSAVAADEYRTGGVDPTVALMLSSNPDNYLAKASSNEQATDTQASTLKGLRDQQRRLDQQKQEAAAILSELDRSTQVLNDAKSEVQKKLSEAQSLLSTLTAAERAAVLGTDRASRGDSRYDLGSLPPASGYAATAVAAAMGKRGTPYVWGATGPNSFDCSGLMVWAYAKAGVSLPRTSQSQASVGARVPSLADAQPGDLVIYYSDAHHVGMYIGNGLVVHAPHTGDVVKVMDADTLPIKTIRRV</sequence>
<accession>A0ABN1TYR6</accession>
<evidence type="ECO:0000256" key="5">
    <source>
        <dbReference type="SAM" id="MobiDB-lite"/>
    </source>
</evidence>
<evidence type="ECO:0000313" key="8">
    <source>
        <dbReference type="EMBL" id="GAA1109219.1"/>
    </source>
</evidence>
<evidence type="ECO:0000256" key="4">
    <source>
        <dbReference type="ARBA" id="ARBA00022807"/>
    </source>
</evidence>
<feature type="domain" description="NlpC/P60" evidence="7">
    <location>
        <begin position="227"/>
        <end position="342"/>
    </location>
</feature>
<protein>
    <submittedName>
        <fullName evidence="8">C40 family peptidase</fullName>
    </submittedName>
</protein>
<name>A0ABN1TYR6_9ACTN</name>
<dbReference type="PROSITE" id="PS51935">
    <property type="entry name" value="NLPC_P60"/>
    <property type="match status" value="1"/>
</dbReference>
<evidence type="ECO:0000256" key="1">
    <source>
        <dbReference type="ARBA" id="ARBA00007074"/>
    </source>
</evidence>
<feature type="compositionally biased region" description="Basic and acidic residues" evidence="5">
    <location>
        <begin position="65"/>
        <end position="78"/>
    </location>
</feature>
<feature type="signal peptide" evidence="6">
    <location>
        <begin position="1"/>
        <end position="32"/>
    </location>
</feature>
<evidence type="ECO:0000256" key="6">
    <source>
        <dbReference type="SAM" id="SignalP"/>
    </source>
</evidence>
<keyword evidence="4" id="KW-0788">Thiol protease</keyword>
<dbReference type="PANTHER" id="PTHR47359">
    <property type="entry name" value="PEPTIDOGLYCAN DL-ENDOPEPTIDASE CWLO"/>
    <property type="match status" value="1"/>
</dbReference>
<dbReference type="Pfam" id="PF00877">
    <property type="entry name" value="NLPC_P60"/>
    <property type="match status" value="1"/>
</dbReference>
<dbReference type="InterPro" id="IPR038765">
    <property type="entry name" value="Papain-like_cys_pep_sf"/>
</dbReference>
<gene>
    <name evidence="8" type="ORF">GCM10009663_58650</name>
</gene>
<reference evidence="8 9" key="1">
    <citation type="journal article" date="2019" name="Int. J. Syst. Evol. Microbiol.">
        <title>The Global Catalogue of Microorganisms (GCM) 10K type strain sequencing project: providing services to taxonomists for standard genome sequencing and annotation.</title>
        <authorList>
            <consortium name="The Broad Institute Genomics Platform"/>
            <consortium name="The Broad Institute Genome Sequencing Center for Infectious Disease"/>
            <person name="Wu L."/>
            <person name="Ma J."/>
        </authorList>
    </citation>
    <scope>NUCLEOTIDE SEQUENCE [LARGE SCALE GENOMIC DNA]</scope>
    <source>
        <strain evidence="8 9">JCM 13002</strain>
    </source>
</reference>
<evidence type="ECO:0000313" key="9">
    <source>
        <dbReference type="Proteomes" id="UP001499987"/>
    </source>
</evidence>
<dbReference type="PANTHER" id="PTHR47359:SF3">
    <property type="entry name" value="NLP_P60 DOMAIN-CONTAINING PROTEIN-RELATED"/>
    <property type="match status" value="1"/>
</dbReference>
<evidence type="ECO:0000256" key="2">
    <source>
        <dbReference type="ARBA" id="ARBA00022670"/>
    </source>
</evidence>
<evidence type="ECO:0000259" key="7">
    <source>
        <dbReference type="PROSITE" id="PS51935"/>
    </source>
</evidence>
<dbReference type="SUPFAM" id="SSF54001">
    <property type="entry name" value="Cysteine proteinases"/>
    <property type="match status" value="1"/>
</dbReference>
<comment type="similarity">
    <text evidence="1">Belongs to the peptidase C40 family.</text>
</comment>
<keyword evidence="6" id="KW-0732">Signal</keyword>
<dbReference type="RefSeq" id="WP_344626715.1">
    <property type="nucleotide sequence ID" value="NZ_BAAALD010000075.1"/>
</dbReference>
<keyword evidence="9" id="KW-1185">Reference proteome</keyword>
<dbReference type="Gene3D" id="6.10.250.3150">
    <property type="match status" value="1"/>
</dbReference>
<proteinExistence type="inferred from homology"/>
<dbReference type="InterPro" id="IPR000064">
    <property type="entry name" value="NLP_P60_dom"/>
</dbReference>
<dbReference type="InterPro" id="IPR051794">
    <property type="entry name" value="PG_Endopeptidase_C40"/>
</dbReference>
<comment type="caution">
    <text evidence="8">The sequence shown here is derived from an EMBL/GenBank/DDBJ whole genome shotgun (WGS) entry which is preliminary data.</text>
</comment>
<dbReference type="EMBL" id="BAAALD010000075">
    <property type="protein sequence ID" value="GAA1109219.1"/>
    <property type="molecule type" value="Genomic_DNA"/>
</dbReference>
<keyword evidence="2" id="KW-0645">Protease</keyword>
<dbReference type="Gene3D" id="3.90.1720.10">
    <property type="entry name" value="endopeptidase domain like (from Nostoc punctiforme)"/>
    <property type="match status" value="1"/>
</dbReference>
<feature type="region of interest" description="Disordered" evidence="5">
    <location>
        <begin position="62"/>
        <end position="82"/>
    </location>
</feature>
<feature type="chain" id="PRO_5046255450" evidence="6">
    <location>
        <begin position="33"/>
        <end position="342"/>
    </location>
</feature>
<evidence type="ECO:0000256" key="3">
    <source>
        <dbReference type="ARBA" id="ARBA00022801"/>
    </source>
</evidence>
<dbReference type="Proteomes" id="UP001499987">
    <property type="component" value="Unassembled WGS sequence"/>
</dbReference>
<organism evidence="8 9">
    <name type="scientific">Kitasatospora arboriphila</name>
    <dbReference type="NCBI Taxonomy" id="258052"/>
    <lineage>
        <taxon>Bacteria</taxon>
        <taxon>Bacillati</taxon>
        <taxon>Actinomycetota</taxon>
        <taxon>Actinomycetes</taxon>
        <taxon>Kitasatosporales</taxon>
        <taxon>Streptomycetaceae</taxon>
        <taxon>Kitasatospora</taxon>
    </lineage>
</organism>